<sequence length="33" mass="3631">MYEKVAHNAALSGEQRDHPNLNLATFSTEADLS</sequence>
<evidence type="ECO:0000256" key="1">
    <source>
        <dbReference type="SAM" id="MobiDB-lite"/>
    </source>
</evidence>
<dbReference type="Proteomes" id="UP000092528">
    <property type="component" value="Chromosome 2"/>
</dbReference>
<dbReference type="AlphaFoldDB" id="A0A1C7FEB8"/>
<feature type="region of interest" description="Disordered" evidence="1">
    <location>
        <begin position="1"/>
        <end position="33"/>
    </location>
</feature>
<organism evidence="2 3">
    <name type="scientific">Vibrio scophthalmi</name>
    <dbReference type="NCBI Taxonomy" id="45658"/>
    <lineage>
        <taxon>Bacteria</taxon>
        <taxon>Pseudomonadati</taxon>
        <taxon>Pseudomonadota</taxon>
        <taxon>Gammaproteobacteria</taxon>
        <taxon>Vibrionales</taxon>
        <taxon>Vibrionaceae</taxon>
        <taxon>Vibrio</taxon>
    </lineage>
</organism>
<proteinExistence type="predicted"/>
<protein>
    <submittedName>
        <fullName evidence="2">Uncharacterized protein</fullName>
    </submittedName>
</protein>
<evidence type="ECO:0000313" key="3">
    <source>
        <dbReference type="Proteomes" id="UP000092528"/>
    </source>
</evidence>
<gene>
    <name evidence="2" type="ORF">VSVS05_03218</name>
</gene>
<reference evidence="2 3" key="1">
    <citation type="submission" date="2016-07" db="EMBL/GenBank/DDBJ databases">
        <title>Genome sequencing of Vibrio scophthalmi strain VS-05, an isolated from Paralichthys olivaceus.</title>
        <authorList>
            <person name="Han H.-J."/>
        </authorList>
    </citation>
    <scope>NUCLEOTIDE SEQUENCE [LARGE SCALE GENOMIC DNA]</scope>
    <source>
        <strain evidence="2 3">VS-05</strain>
    </source>
</reference>
<name>A0A1C7FEB8_9VIBR</name>
<keyword evidence="3" id="KW-1185">Reference proteome</keyword>
<dbReference type="PATRIC" id="fig|45658.7.peg.3168"/>
<evidence type="ECO:0000313" key="2">
    <source>
        <dbReference type="EMBL" id="ANU38256.1"/>
    </source>
</evidence>
<feature type="compositionally biased region" description="Polar residues" evidence="1">
    <location>
        <begin position="22"/>
        <end position="33"/>
    </location>
</feature>
<dbReference type="EMBL" id="CP016415">
    <property type="protein sequence ID" value="ANU38256.1"/>
    <property type="molecule type" value="Genomic_DNA"/>
</dbReference>
<accession>A0A1C7FEB8</accession>